<gene>
    <name evidence="1" type="ORF">CH365_16975</name>
</gene>
<evidence type="ECO:0000313" key="1">
    <source>
        <dbReference type="EMBL" id="PJZ75703.1"/>
    </source>
</evidence>
<protein>
    <submittedName>
        <fullName evidence="1">Addiction module toxin RelE</fullName>
    </submittedName>
</protein>
<dbReference type="GO" id="GO:0003723">
    <property type="term" value="F:RNA binding"/>
    <property type="evidence" value="ECO:0007669"/>
    <property type="project" value="InterPro"/>
</dbReference>
<dbReference type="RefSeq" id="WP_100769734.1">
    <property type="nucleotide sequence ID" value="NZ_NPEA01000010.1"/>
</dbReference>
<proteinExistence type="predicted"/>
<dbReference type="AlphaFoldDB" id="A0A2M9ZUU6"/>
<dbReference type="GO" id="GO:0004519">
    <property type="term" value="F:endonuclease activity"/>
    <property type="evidence" value="ECO:0007669"/>
    <property type="project" value="InterPro"/>
</dbReference>
<reference evidence="1 2" key="1">
    <citation type="submission" date="2017-07" db="EMBL/GenBank/DDBJ databases">
        <title>Leptospira spp. isolated from tropical soils.</title>
        <authorList>
            <person name="Thibeaux R."/>
            <person name="Iraola G."/>
            <person name="Ferres I."/>
            <person name="Bierque E."/>
            <person name="Girault D."/>
            <person name="Soupe-Gilbert M.-E."/>
            <person name="Picardeau M."/>
            <person name="Goarant C."/>
        </authorList>
    </citation>
    <scope>NUCLEOTIDE SEQUENCE [LARGE SCALE GENOMIC DNA]</scope>
    <source>
        <strain evidence="1 2">ES4-C-A1</strain>
    </source>
</reference>
<accession>A0A2M9ZUU6</accession>
<sequence length="100" mass="11798">MRRNRIISRATLVDFWKKHPKAEGPLSAWYEEAKKSLWSEPKIIKERYRSADFIPGNRVVFNVGGSNYRIIVKMEYRFGGVFIRFVGTHSEYDRIDAETI</sequence>
<keyword evidence="2" id="KW-1185">Reference proteome</keyword>
<evidence type="ECO:0000313" key="2">
    <source>
        <dbReference type="Proteomes" id="UP000231843"/>
    </source>
</evidence>
<comment type="caution">
    <text evidence="1">The sequence shown here is derived from an EMBL/GenBank/DDBJ whole genome shotgun (WGS) entry which is preliminary data.</text>
</comment>
<dbReference type="Proteomes" id="UP000231843">
    <property type="component" value="Unassembled WGS sequence"/>
</dbReference>
<dbReference type="EMBL" id="NPEA01000010">
    <property type="protein sequence ID" value="PJZ75703.1"/>
    <property type="molecule type" value="Genomic_DNA"/>
</dbReference>
<dbReference type="InterPro" id="IPR018669">
    <property type="entry name" value="Toxin_HigB"/>
</dbReference>
<name>A0A2M9ZUU6_9LEPT</name>
<dbReference type="OrthoDB" id="9799912at2"/>
<dbReference type="GO" id="GO:0110001">
    <property type="term" value="C:toxin-antitoxin complex"/>
    <property type="evidence" value="ECO:0007669"/>
    <property type="project" value="InterPro"/>
</dbReference>
<dbReference type="Pfam" id="PF09907">
    <property type="entry name" value="HigB_toxin"/>
    <property type="match status" value="1"/>
</dbReference>
<organism evidence="1 2">
    <name type="scientific">Leptospira neocaledonica</name>
    <dbReference type="NCBI Taxonomy" id="2023192"/>
    <lineage>
        <taxon>Bacteria</taxon>
        <taxon>Pseudomonadati</taxon>
        <taxon>Spirochaetota</taxon>
        <taxon>Spirochaetia</taxon>
        <taxon>Leptospirales</taxon>
        <taxon>Leptospiraceae</taxon>
        <taxon>Leptospira</taxon>
    </lineage>
</organism>